<evidence type="ECO:0000313" key="4">
    <source>
        <dbReference type="Proteomes" id="UP000727907"/>
    </source>
</evidence>
<sequence>MNTEIKSFVNDHIGTIIFNRPESRNAFTLEMLEECSKILAAFRDDPDVRVIVLTGAGESFCSGGDVKKMGRSTSVIQRKSDLWKRMQTVPKMLATVDKPVIAMINGDAVGGGMDIALMCDIRVASEKARFSQAYVRLGLVPGDGGAFFLARLIGLGRALEMLLTADFVAAPQAERIGLVNHCVPHHELEEKAYGIARKIAALPPLGVQTCKRLTYESFQNEMITALELASSQAAIMATTADHKEAVSAFREKRPGIYKGE</sequence>
<accession>A0ABS6ITD7</accession>
<organism evidence="3 4">
    <name type="scientific">Reyranella humidisoli</name>
    <dbReference type="NCBI Taxonomy" id="2849149"/>
    <lineage>
        <taxon>Bacteria</taxon>
        <taxon>Pseudomonadati</taxon>
        <taxon>Pseudomonadota</taxon>
        <taxon>Alphaproteobacteria</taxon>
        <taxon>Hyphomicrobiales</taxon>
        <taxon>Reyranellaceae</taxon>
        <taxon>Reyranella</taxon>
    </lineage>
</organism>
<reference evidence="3 4" key="1">
    <citation type="submission" date="2021-06" db="EMBL/GenBank/DDBJ databases">
        <authorList>
            <person name="Lee D.H."/>
        </authorList>
    </citation>
    <scope>NUCLEOTIDE SEQUENCE [LARGE SCALE GENOMIC DNA]</scope>
    <source>
        <strain evidence="3 4">MMS21-HV4-11</strain>
    </source>
</reference>
<comment type="caution">
    <text evidence="3">The sequence shown here is derived from an EMBL/GenBank/DDBJ whole genome shotgun (WGS) entry which is preliminary data.</text>
</comment>
<evidence type="ECO:0000313" key="3">
    <source>
        <dbReference type="EMBL" id="MBU8877325.1"/>
    </source>
</evidence>
<dbReference type="InterPro" id="IPR018376">
    <property type="entry name" value="Enoyl-CoA_hyd/isom_CS"/>
</dbReference>
<dbReference type="PROSITE" id="PS00166">
    <property type="entry name" value="ENOYL_COA_HYDRATASE"/>
    <property type="match status" value="1"/>
</dbReference>
<keyword evidence="4" id="KW-1185">Reference proteome</keyword>
<name>A0ABS6ITD7_9HYPH</name>
<dbReference type="Pfam" id="PF00378">
    <property type="entry name" value="ECH_1"/>
    <property type="match status" value="1"/>
</dbReference>
<comment type="similarity">
    <text evidence="1 2">Belongs to the enoyl-CoA hydratase/isomerase family.</text>
</comment>
<dbReference type="PANTHER" id="PTHR43802:SF1">
    <property type="entry name" value="IP11341P-RELATED"/>
    <property type="match status" value="1"/>
</dbReference>
<evidence type="ECO:0000256" key="2">
    <source>
        <dbReference type="RuleBase" id="RU003707"/>
    </source>
</evidence>
<protein>
    <submittedName>
        <fullName evidence="3">Enoyl-CoA hydratase/isomerase family protein</fullName>
    </submittedName>
</protein>
<dbReference type="RefSeq" id="WP_216967080.1">
    <property type="nucleotide sequence ID" value="NZ_JAHOPB010000004.1"/>
</dbReference>
<dbReference type="PANTHER" id="PTHR43802">
    <property type="entry name" value="ENOYL-COA HYDRATASE"/>
    <property type="match status" value="1"/>
</dbReference>
<dbReference type="EMBL" id="JAHOPB010000004">
    <property type="protein sequence ID" value="MBU8877325.1"/>
    <property type="molecule type" value="Genomic_DNA"/>
</dbReference>
<evidence type="ECO:0000256" key="1">
    <source>
        <dbReference type="ARBA" id="ARBA00005254"/>
    </source>
</evidence>
<gene>
    <name evidence="3" type="ORF">KQ910_26395</name>
</gene>
<dbReference type="Proteomes" id="UP000727907">
    <property type="component" value="Unassembled WGS sequence"/>
</dbReference>
<dbReference type="InterPro" id="IPR001753">
    <property type="entry name" value="Enoyl-CoA_hydra/iso"/>
</dbReference>
<proteinExistence type="inferred from homology"/>
<dbReference type="CDD" id="cd06558">
    <property type="entry name" value="crotonase-like"/>
    <property type="match status" value="1"/>
</dbReference>